<organism evidence="8 9">
    <name type="scientific">Cloeon dipterum</name>
    <dbReference type="NCBI Taxonomy" id="197152"/>
    <lineage>
        <taxon>Eukaryota</taxon>
        <taxon>Metazoa</taxon>
        <taxon>Ecdysozoa</taxon>
        <taxon>Arthropoda</taxon>
        <taxon>Hexapoda</taxon>
        <taxon>Insecta</taxon>
        <taxon>Pterygota</taxon>
        <taxon>Palaeoptera</taxon>
        <taxon>Ephemeroptera</taxon>
        <taxon>Pisciforma</taxon>
        <taxon>Baetidae</taxon>
        <taxon>Cloeon</taxon>
    </lineage>
</organism>
<evidence type="ECO:0000256" key="1">
    <source>
        <dbReference type="ARBA" id="ARBA00012417"/>
    </source>
</evidence>
<dbReference type="SUPFAM" id="SSF56672">
    <property type="entry name" value="DNA/RNA polymerases"/>
    <property type="match status" value="1"/>
</dbReference>
<dbReference type="GO" id="GO:0003677">
    <property type="term" value="F:DNA binding"/>
    <property type="evidence" value="ECO:0007669"/>
    <property type="project" value="InterPro"/>
</dbReference>
<keyword evidence="9" id="KW-1185">Reference proteome</keyword>
<dbReference type="AlphaFoldDB" id="A0A8S1BVA2"/>
<name>A0A8S1BVA2_9INSE</name>
<feature type="region of interest" description="Disordered" evidence="6">
    <location>
        <begin position="22"/>
        <end position="51"/>
    </location>
</feature>
<keyword evidence="4" id="KW-0239">DNA-directed DNA polymerase</keyword>
<keyword evidence="2" id="KW-0808">Transferase</keyword>
<evidence type="ECO:0000313" key="9">
    <source>
        <dbReference type="Proteomes" id="UP000494165"/>
    </source>
</evidence>
<dbReference type="GO" id="GO:0003887">
    <property type="term" value="F:DNA-directed DNA polymerase activity"/>
    <property type="evidence" value="ECO:0007669"/>
    <property type="project" value="UniProtKB-KW"/>
</dbReference>
<gene>
    <name evidence="8" type="ORF">CLODIP_2_CD02283</name>
</gene>
<dbReference type="GO" id="GO:0005760">
    <property type="term" value="C:gamma DNA polymerase complex"/>
    <property type="evidence" value="ECO:0007669"/>
    <property type="project" value="InterPro"/>
</dbReference>
<evidence type="ECO:0000256" key="4">
    <source>
        <dbReference type="ARBA" id="ARBA00022932"/>
    </source>
</evidence>
<dbReference type="PROSITE" id="PS00447">
    <property type="entry name" value="DNA_POLYMERASE_A"/>
    <property type="match status" value="1"/>
</dbReference>
<keyword evidence="3" id="KW-0548">Nucleotidyltransferase</keyword>
<dbReference type="InterPro" id="IPR012337">
    <property type="entry name" value="RNaseH-like_sf"/>
</dbReference>
<comment type="caution">
    <text evidence="8">The sequence shown here is derived from an EMBL/GenBank/DDBJ whole genome shotgun (WGS) entry which is preliminary data.</text>
</comment>
<dbReference type="PRINTS" id="PR00867">
    <property type="entry name" value="DNAPOLG"/>
</dbReference>
<dbReference type="EMBL" id="CADEPI010000012">
    <property type="protein sequence ID" value="CAB3363446.1"/>
    <property type="molecule type" value="Genomic_DNA"/>
</dbReference>
<dbReference type="Proteomes" id="UP000494165">
    <property type="component" value="Unassembled WGS sequence"/>
</dbReference>
<dbReference type="Gene3D" id="3.30.420.390">
    <property type="match status" value="2"/>
</dbReference>
<sequence length="1219" mass="136070">MILTKLAKQPRICHLARCYTVPSSTSQPEPSKNAPASAVTKSKEKPKRKKRKYNIKKVLDEFRTLSENAFEPVQLTQAEVMPAEARRNEVNIEMLPKSLYQKIFGCDEGQPLSANKIKQAREHLEKHELLEKVDPPLPEINFPLPPLQGQNIEDHFLKISEEQCGAYRTLMKKLTSATVPDIPSTWSTSVGWTKYMTGRPPEAVPFPDEDCLVFDIEECMGAGLGPTLAVAFAPDAWYCWVSAPLAQVLQGGGIPPSKDDFSPLDLINLETAPDCEIIPPEGSKPKVIVAHNASFDRARVKEQYWLEPSQTRFVDTMSMHICVSGVSSFQKSQLLHKSVANNEEDSILQINVPHGEEWRERSSLNNLNDVHKLYCGGKGLDKSTRDIFVTGTLLDVAMKFQESVSYCASDVRATLEVAQKLWPLFLERFPHPATFAGMLEMSAAYLPVSEAWTKYIAASNNKFEEIEVQIKNTLCAAARQACSLLREEKYKNDPWLWDLDWSVQELKLKKSATKGADTEWDEEDRNDPSAGKFKYLAAQRAFMPARVPLLPGYPAWYRDLCTRSDSTDWVPGPTEISPSMQVTPKLLRLSWEGFPLHKVKGQGWGFLIPGRPPSHLDETDDVAPPVDEIFKICKKYAAVIPDIQLSTNEIADEVERKISKADYFAAKKKKEKGITPPEWYKGTGLPCPDVALPGVWFQRMPHPGGAQLKVGNPLSKDFITRISEGTLRGEGEPGQVLDLSNTGSYWKNNRERIETQKVVWLNNNALPKGIRKNYKLGAILPQIVVAGTLTRRAVERTWLTASNAESQRIGSELRAMVHAPPGYHLVGADVDSQELWLAALLGDASYAGVHGATAFGWRTLQGKKSLGTDLHSATAKAAGASRQHAKIMNYARIYGAGQNFAQQLLKRFCPDMSEEQCRKAAVNTLTLTKGKRMYTIPAKAFKALFEKNLVTAEHKSNDKVFCTSLGVKFGTINEAGEILLTKSELDMLRGFEKLSVVKWPQSACAKVRSVWQGGTESAMFNRLEEIANSPYPATPFLGARLSRALEPKSIGTYNFLTTRVNWVVQSSAVDFLHLMLVSMRWLLGDVPNLRFVLSFHDEVRYLVPSSKRYDAALALHATNLLVRAFCARRVGIHDLPHSVAFFSGVEVDKAMRKDATSECITPSNPEGMTKTYKIPQGETLDVYDAVQKAGSDPFKKLKQKFSIYDFCGVHQEFNGDLNK</sequence>
<dbReference type="GO" id="GO:0008408">
    <property type="term" value="F:3'-5' exonuclease activity"/>
    <property type="evidence" value="ECO:0007669"/>
    <property type="project" value="TreeGrafter"/>
</dbReference>
<dbReference type="PANTHER" id="PTHR10267:SF0">
    <property type="entry name" value="DNA POLYMERASE SUBUNIT GAMMA-1"/>
    <property type="match status" value="1"/>
</dbReference>
<dbReference type="SUPFAM" id="SSF53098">
    <property type="entry name" value="Ribonuclease H-like"/>
    <property type="match status" value="1"/>
</dbReference>
<evidence type="ECO:0000313" key="8">
    <source>
        <dbReference type="EMBL" id="CAB3363446.1"/>
    </source>
</evidence>
<dbReference type="InterPro" id="IPR002297">
    <property type="entry name" value="DNA-dir_DNA_pol_A_mt"/>
</dbReference>
<dbReference type="OrthoDB" id="5588663at2759"/>
<dbReference type="InterPro" id="IPR041336">
    <property type="entry name" value="DNApol_Exo"/>
</dbReference>
<evidence type="ECO:0000256" key="3">
    <source>
        <dbReference type="ARBA" id="ARBA00022695"/>
    </source>
</evidence>
<dbReference type="GO" id="GO:0006264">
    <property type="term" value="P:mitochondrial DNA replication"/>
    <property type="evidence" value="ECO:0007669"/>
    <property type="project" value="TreeGrafter"/>
</dbReference>
<dbReference type="FunFam" id="3.30.420.390:FF:000001">
    <property type="entry name" value="DNA polymerase gamma, catalytic subunit"/>
    <property type="match status" value="1"/>
</dbReference>
<dbReference type="Pfam" id="PF18136">
    <property type="entry name" value="DNApol_Exo"/>
    <property type="match status" value="1"/>
</dbReference>
<accession>A0A8S1BVA2</accession>
<proteinExistence type="predicted"/>
<evidence type="ECO:0000259" key="7">
    <source>
        <dbReference type="SMART" id="SM00482"/>
    </source>
</evidence>
<evidence type="ECO:0000256" key="5">
    <source>
        <dbReference type="ARBA" id="ARBA00031966"/>
    </source>
</evidence>
<feature type="domain" description="DNA-directed DNA polymerase family A palm" evidence="7">
    <location>
        <begin position="810"/>
        <end position="1107"/>
    </location>
</feature>
<dbReference type="InterPro" id="IPR043502">
    <property type="entry name" value="DNA/RNA_pol_sf"/>
</dbReference>
<dbReference type="PANTHER" id="PTHR10267">
    <property type="entry name" value="DNA POLYMERASE SUBUNIT GAMMA-1"/>
    <property type="match status" value="1"/>
</dbReference>
<dbReference type="InterPro" id="IPR001098">
    <property type="entry name" value="DNA-dir_DNA_pol_A_palm_dom"/>
</dbReference>
<evidence type="ECO:0000256" key="2">
    <source>
        <dbReference type="ARBA" id="ARBA00022679"/>
    </source>
</evidence>
<dbReference type="SMART" id="SM00482">
    <property type="entry name" value="POLAc"/>
    <property type="match status" value="1"/>
</dbReference>
<dbReference type="EC" id="2.7.7.7" evidence="1"/>
<reference evidence="8 9" key="1">
    <citation type="submission" date="2020-04" db="EMBL/GenBank/DDBJ databases">
        <authorList>
            <person name="Alioto T."/>
            <person name="Alioto T."/>
            <person name="Gomez Garrido J."/>
        </authorList>
    </citation>
    <scope>NUCLEOTIDE SEQUENCE [LARGE SCALE GENOMIC DNA]</scope>
</reference>
<protein>
    <recommendedName>
        <fullName evidence="1">DNA-directed DNA polymerase</fullName>
        <ecNumber evidence="1">2.7.7.7</ecNumber>
    </recommendedName>
    <alternativeName>
        <fullName evidence="5">Mitochondrial DNA polymerase catalytic subunit</fullName>
    </alternativeName>
</protein>
<evidence type="ECO:0000256" key="6">
    <source>
        <dbReference type="SAM" id="MobiDB-lite"/>
    </source>
</evidence>
<dbReference type="InterPro" id="IPR019760">
    <property type="entry name" value="DNA-dir_DNA_pol_A_CS"/>
</dbReference>
<dbReference type="Gene3D" id="1.10.150.20">
    <property type="entry name" value="5' to 3' exonuclease, C-terminal subdomain"/>
    <property type="match status" value="1"/>
</dbReference>